<dbReference type="KEGG" id="acek:FLP30_06685"/>
<gene>
    <name evidence="2" type="ORF">FLP30_06685</name>
</gene>
<keyword evidence="1" id="KW-0732">Signal</keyword>
<feature type="signal peptide" evidence="1">
    <location>
        <begin position="1"/>
        <end position="22"/>
    </location>
</feature>
<proteinExistence type="predicted"/>
<evidence type="ECO:0000313" key="3">
    <source>
        <dbReference type="Proteomes" id="UP000324536"/>
    </source>
</evidence>
<dbReference type="RefSeq" id="WP_149279121.1">
    <property type="nucleotide sequence ID" value="NZ_CP043506.1"/>
</dbReference>
<sequence>MRKVLSALCAFGAICYANETMAEVTFVSTKRLSLQGSLDIGGDFFALPHSNFGAGSYAKLPSGDYKRHGDVSYSEFFGKPAVTGRWDTPWGFSVIGKASAVGSGTVGDGDAMSISQTAGGPSAVTWEEGYLGVVVPFKLLHTKQTLTVQGGRQAFTIDDGFLVGKGGYSTTGTGAWWYAPRYAFAGPGTIKIEGENTRADIFMLENSTNNQRAQGNDRPRTKFVGFDFSWFINTKGGNGGKNYFDRKAYVTLTYFHVLDADVSSTYDYAVRADRRGMNVTSLSWGGNVLPVKALNMENDFTFYGNFVSEQNSHAGNGYTGVQAFGMYFEPGYTFSKLPWKPHVFYRYTRYGGAKNTTDKVKRNYDPFFLYDGKRYVYGGYWPGEIVGMYLAPLSDLEIHQFDVTATPPIHLFKRKDEVKLGVHYYDLSLIHVEGMWLPKGTGRHISREVDLTVEYNMDDTTSFALGGGVAFAGPAGRSLAAASIPTGYQLHNLGEHAGVFEGYFYKHF</sequence>
<dbReference type="Proteomes" id="UP000324536">
    <property type="component" value="Chromosome"/>
</dbReference>
<dbReference type="EMBL" id="CP043506">
    <property type="protein sequence ID" value="QEO17443.1"/>
    <property type="molecule type" value="Genomic_DNA"/>
</dbReference>
<dbReference type="AlphaFoldDB" id="A0A5C1YNJ3"/>
<dbReference type="OrthoDB" id="311329at2"/>
<evidence type="ECO:0000313" key="2">
    <source>
        <dbReference type="EMBL" id="QEO17443.1"/>
    </source>
</evidence>
<feature type="chain" id="PRO_5022883950" description="Alginate export domain-containing protein" evidence="1">
    <location>
        <begin position="23"/>
        <end position="508"/>
    </location>
</feature>
<name>A0A5C1YNJ3_9PROT</name>
<evidence type="ECO:0008006" key="4">
    <source>
        <dbReference type="Google" id="ProtNLM"/>
    </source>
</evidence>
<organism evidence="2 3">
    <name type="scientific">Acetobacter vaccinii</name>
    <dbReference type="NCBI Taxonomy" id="2592655"/>
    <lineage>
        <taxon>Bacteria</taxon>
        <taxon>Pseudomonadati</taxon>
        <taxon>Pseudomonadota</taxon>
        <taxon>Alphaproteobacteria</taxon>
        <taxon>Acetobacterales</taxon>
        <taxon>Acetobacteraceae</taxon>
        <taxon>Acetobacter</taxon>
    </lineage>
</organism>
<protein>
    <recommendedName>
        <fullName evidence="4">Alginate export domain-containing protein</fullName>
    </recommendedName>
</protein>
<evidence type="ECO:0000256" key="1">
    <source>
        <dbReference type="SAM" id="SignalP"/>
    </source>
</evidence>
<accession>A0A5C1YNJ3</accession>
<reference evidence="2 3" key="1">
    <citation type="submission" date="2019-09" db="EMBL/GenBank/DDBJ databases">
        <title>Genome sequencing of strain KACC 21233.</title>
        <authorList>
            <person name="Heo J."/>
            <person name="Kim S.-J."/>
            <person name="Kim J.-S."/>
            <person name="Hong S.-B."/>
            <person name="Kwon S.-W."/>
        </authorList>
    </citation>
    <scope>NUCLEOTIDE SEQUENCE [LARGE SCALE GENOMIC DNA]</scope>
    <source>
        <strain evidence="2 3">KACC 21233</strain>
    </source>
</reference>
<keyword evidence="3" id="KW-1185">Reference proteome</keyword>